<dbReference type="OrthoDB" id="442921at2759"/>
<keyword evidence="3" id="KW-1185">Reference proteome</keyword>
<feature type="domain" description="Ubiquitin-like" evidence="1">
    <location>
        <begin position="112"/>
        <end position="179"/>
    </location>
</feature>
<dbReference type="AlphaFoldDB" id="A0A6A6WHZ9"/>
<name>A0A6A6WHZ9_9PEZI</name>
<dbReference type="CDD" id="cd17039">
    <property type="entry name" value="Ubl_ubiquitin_like"/>
    <property type="match status" value="1"/>
</dbReference>
<dbReference type="Proteomes" id="UP000799437">
    <property type="component" value="Unassembled WGS sequence"/>
</dbReference>
<dbReference type="PANTHER" id="PTHR10562">
    <property type="entry name" value="SMALL UBIQUITIN-RELATED MODIFIER"/>
    <property type="match status" value="1"/>
</dbReference>
<accession>A0A6A6WHZ9</accession>
<dbReference type="PROSITE" id="PS50053">
    <property type="entry name" value="UBIQUITIN_2"/>
    <property type="match status" value="1"/>
</dbReference>
<reference evidence="2" key="1">
    <citation type="journal article" date="2020" name="Stud. Mycol.">
        <title>101 Dothideomycetes genomes: a test case for predicting lifestyles and emergence of pathogens.</title>
        <authorList>
            <person name="Haridas S."/>
            <person name="Albert R."/>
            <person name="Binder M."/>
            <person name="Bloem J."/>
            <person name="Labutti K."/>
            <person name="Salamov A."/>
            <person name="Andreopoulos B."/>
            <person name="Baker S."/>
            <person name="Barry K."/>
            <person name="Bills G."/>
            <person name="Bluhm B."/>
            <person name="Cannon C."/>
            <person name="Castanera R."/>
            <person name="Culley D."/>
            <person name="Daum C."/>
            <person name="Ezra D."/>
            <person name="Gonzalez J."/>
            <person name="Henrissat B."/>
            <person name="Kuo A."/>
            <person name="Liang C."/>
            <person name="Lipzen A."/>
            <person name="Lutzoni F."/>
            <person name="Magnuson J."/>
            <person name="Mondo S."/>
            <person name="Nolan M."/>
            <person name="Ohm R."/>
            <person name="Pangilinan J."/>
            <person name="Park H.-J."/>
            <person name="Ramirez L."/>
            <person name="Alfaro M."/>
            <person name="Sun H."/>
            <person name="Tritt A."/>
            <person name="Yoshinaga Y."/>
            <person name="Zwiers L.-H."/>
            <person name="Turgeon B."/>
            <person name="Goodwin S."/>
            <person name="Spatafora J."/>
            <person name="Crous P."/>
            <person name="Grigoriev I."/>
        </authorList>
    </citation>
    <scope>NUCLEOTIDE SEQUENCE</scope>
    <source>
        <strain evidence="2">CBS 121739</strain>
    </source>
</reference>
<dbReference type="CDD" id="cd01763">
    <property type="entry name" value="Ubl_SUMO_like"/>
    <property type="match status" value="1"/>
</dbReference>
<dbReference type="RefSeq" id="XP_033604155.1">
    <property type="nucleotide sequence ID" value="XM_033746419.1"/>
</dbReference>
<dbReference type="GeneID" id="54487473"/>
<dbReference type="InterPro" id="IPR022617">
    <property type="entry name" value="Rad60/SUMO-like_dom"/>
</dbReference>
<dbReference type="Gene3D" id="3.10.20.90">
    <property type="entry name" value="Phosphatidylinositol 3-kinase Catalytic Subunit, Chain A, domain 1"/>
    <property type="match status" value="2"/>
</dbReference>
<proteinExistence type="predicted"/>
<dbReference type="SUPFAM" id="SSF54236">
    <property type="entry name" value="Ubiquitin-like"/>
    <property type="match status" value="2"/>
</dbReference>
<dbReference type="EMBL" id="ML996566">
    <property type="protein sequence ID" value="KAF2761704.1"/>
    <property type="molecule type" value="Genomic_DNA"/>
</dbReference>
<gene>
    <name evidence="2" type="ORF">EJ05DRAFT_496605</name>
</gene>
<dbReference type="Pfam" id="PF11976">
    <property type="entry name" value="Rad60-SLD"/>
    <property type="match status" value="1"/>
</dbReference>
<dbReference type="InterPro" id="IPR029071">
    <property type="entry name" value="Ubiquitin-like_domsf"/>
</dbReference>
<protein>
    <recommendedName>
        <fullName evidence="1">Ubiquitin-like domain-containing protein</fullName>
    </recommendedName>
</protein>
<sequence length="183" mass="20552">MAEPKAISIAVSGPHNEIVTWNNIPFQKILQRFCAEQNKTFSELSFELDGKTIHGHETPADFGMEDYDTIKVLPHLDMEIETCEQAKPEPLDGIADDAQPEPVKKPSPYAKLYVVTDTLEAQETVLEMRLTDSARLLYDEMYAAEGYEPTQWIYYLGNQMLDGSRTLASYGVTNGSTIMAEPQ</sequence>
<evidence type="ECO:0000259" key="1">
    <source>
        <dbReference type="PROSITE" id="PS50053"/>
    </source>
</evidence>
<organism evidence="2 3">
    <name type="scientific">Pseudovirgaria hyperparasitica</name>
    <dbReference type="NCBI Taxonomy" id="470096"/>
    <lineage>
        <taxon>Eukaryota</taxon>
        <taxon>Fungi</taxon>
        <taxon>Dikarya</taxon>
        <taxon>Ascomycota</taxon>
        <taxon>Pezizomycotina</taxon>
        <taxon>Dothideomycetes</taxon>
        <taxon>Dothideomycetes incertae sedis</taxon>
        <taxon>Acrospermales</taxon>
        <taxon>Acrospermaceae</taxon>
        <taxon>Pseudovirgaria</taxon>
    </lineage>
</organism>
<dbReference type="InterPro" id="IPR000626">
    <property type="entry name" value="Ubiquitin-like_dom"/>
</dbReference>
<evidence type="ECO:0000313" key="2">
    <source>
        <dbReference type="EMBL" id="KAF2761704.1"/>
    </source>
</evidence>
<evidence type="ECO:0000313" key="3">
    <source>
        <dbReference type="Proteomes" id="UP000799437"/>
    </source>
</evidence>